<dbReference type="FunFam" id="3.40.50.2000:FF:000032">
    <property type="entry name" value="3-deoxy-D-manno-octulosonic acid transferase"/>
    <property type="match status" value="1"/>
</dbReference>
<evidence type="ECO:0000313" key="16">
    <source>
        <dbReference type="EMBL" id="KZN59021.1"/>
    </source>
</evidence>
<feature type="site" description="Transition state stabilizer" evidence="12">
    <location>
        <position position="209"/>
    </location>
</feature>
<feature type="domain" description="Glycosyl transferase family 1" evidence="14">
    <location>
        <begin position="234"/>
        <end position="396"/>
    </location>
</feature>
<sequence length="420" mass="46843">MIRYLYSLLLLLLSPFIAFYLYQVRGKKNTGYRAHFGERFGRVKNKTTKNSIVMHCASVGEVLAASPLIKRIQHAHPNERLLITCNTPTGRAEIQKQFGDTVDMCYLPLDIAFAARKFIKTVKPKLLIVLETELWPNLFYYAKQNQCPVTVVNARLSEKSYQGYKRFTSLSRQLMQHIDVLASHNEEDSRRFIALGLDASRVQLTGSIKFDIHIDDGDKLKLSALKTQIGDRPVWIAGSTHPNEHEQVIAAHQLILQKYPKALLIIAPRHPEQFDAVAHILSGENINYSRRSSSYEKECQVLLADTLGELKFLYGGASVAFIGGSLIERGGHNPLEAAASAIGVISGPSTYNFSHIYPELMAMNGAILCQNEKELATQITSYLGDVQSAQILGQNAFTCLAKNQGAINRTLKVINALLEQ</sequence>
<evidence type="ECO:0000256" key="8">
    <source>
        <dbReference type="ARBA" id="ARBA00022968"/>
    </source>
</evidence>
<comment type="pathway">
    <text evidence="2 13">Bacterial outer membrane biogenesis; LPS core biosynthesis.</text>
</comment>
<dbReference type="GO" id="GO:0009245">
    <property type="term" value="P:lipid A biosynthetic process"/>
    <property type="evidence" value="ECO:0007669"/>
    <property type="project" value="TreeGrafter"/>
</dbReference>
<evidence type="ECO:0000256" key="9">
    <source>
        <dbReference type="ARBA" id="ARBA00031445"/>
    </source>
</evidence>
<comment type="subcellular location">
    <subcellularLocation>
        <location evidence="1">Cell inner membrane</location>
        <topology evidence="1">Single-pass membrane protein</topology>
        <orientation evidence="1">Cytoplasmic side</orientation>
    </subcellularLocation>
    <subcellularLocation>
        <location evidence="13">Cell membrane</location>
    </subcellularLocation>
</comment>
<dbReference type="Pfam" id="PF00534">
    <property type="entry name" value="Glycos_transf_1"/>
    <property type="match status" value="1"/>
</dbReference>
<dbReference type="Proteomes" id="UP000076661">
    <property type="component" value="Unassembled WGS sequence"/>
</dbReference>
<dbReference type="PANTHER" id="PTHR42755">
    <property type="entry name" value="3-DEOXY-MANNO-OCTULOSONATE CYTIDYLYLTRANSFERASE"/>
    <property type="match status" value="1"/>
</dbReference>
<dbReference type="Gene3D" id="3.40.50.2000">
    <property type="entry name" value="Glycogen Phosphorylase B"/>
    <property type="match status" value="1"/>
</dbReference>
<evidence type="ECO:0000256" key="13">
    <source>
        <dbReference type="RuleBase" id="RU365103"/>
    </source>
</evidence>
<dbReference type="InterPro" id="IPR038107">
    <property type="entry name" value="Glycos_transf_N_sf"/>
</dbReference>
<name>A0A161XYM7_9GAMM</name>
<dbReference type="GO" id="GO:0009244">
    <property type="term" value="P:lipopolysaccharide core region biosynthetic process"/>
    <property type="evidence" value="ECO:0007669"/>
    <property type="project" value="UniProtKB-UniRule"/>
</dbReference>
<feature type="domain" description="3-deoxy-D-manno-octulosonic-acid transferase N-terminal" evidence="15">
    <location>
        <begin position="35"/>
        <end position="212"/>
    </location>
</feature>
<keyword evidence="8" id="KW-0735">Signal-anchor</keyword>
<dbReference type="AlphaFoldDB" id="A0A161XYM7"/>
<dbReference type="Pfam" id="PF04413">
    <property type="entry name" value="Glycos_transf_N"/>
    <property type="match status" value="1"/>
</dbReference>
<evidence type="ECO:0000256" key="5">
    <source>
        <dbReference type="ARBA" id="ARBA00019077"/>
    </source>
</evidence>
<gene>
    <name evidence="16" type="ORF">N478_09325</name>
</gene>
<keyword evidence="7 13" id="KW-0808">Transferase</keyword>
<proteinExistence type="inferred from homology"/>
<dbReference type="EC" id="2.4.99.12" evidence="4 13"/>
<dbReference type="InterPro" id="IPR001296">
    <property type="entry name" value="Glyco_trans_1"/>
</dbReference>
<comment type="function">
    <text evidence="13">Involved in lipopolysaccharide (LPS) biosynthesis. Catalyzes the transfer of 3-deoxy-D-manno-octulosonate (Kdo) residue(s) from CMP-Kdo to lipid IV(A), the tetraacyldisaccharide-1,4'-bisphosphate precursor of lipid A.</text>
</comment>
<reference evidence="16 17" key="1">
    <citation type="submission" date="2013-07" db="EMBL/GenBank/DDBJ databases">
        <title>Comparative Genomic and Metabolomic Analysis of Twelve Strains of Pseudoalteromonas luteoviolacea.</title>
        <authorList>
            <person name="Vynne N.G."/>
            <person name="Mansson M."/>
            <person name="Gram L."/>
        </authorList>
    </citation>
    <scope>NUCLEOTIDE SEQUENCE [LARGE SCALE GENOMIC DNA]</scope>
    <source>
        <strain evidence="16 17">S4060-1</strain>
    </source>
</reference>
<dbReference type="PATRIC" id="fig|1365257.3.peg.5280"/>
<feature type="site" description="Transition state stabilizer" evidence="12">
    <location>
        <position position="131"/>
    </location>
</feature>
<protein>
    <recommendedName>
        <fullName evidence="5 13">3-deoxy-D-manno-octulosonic acid transferase</fullName>
        <shortName evidence="13">Kdo transferase</shortName>
        <ecNumber evidence="4 13">2.4.99.12</ecNumber>
    </recommendedName>
    <alternativeName>
        <fullName evidence="9 13">Lipid IV(A) 3-deoxy-D-manno-octulosonic acid transferase</fullName>
    </alternativeName>
</protein>
<comment type="catalytic activity">
    <reaction evidence="10 13">
        <text>lipid IVA (E. coli) + CMP-3-deoxy-beta-D-manno-octulosonate = alpha-Kdo-(2-&gt;6)-lipid IVA (E. coli) + CMP + H(+)</text>
        <dbReference type="Rhea" id="RHEA:28066"/>
        <dbReference type="ChEBI" id="CHEBI:15378"/>
        <dbReference type="ChEBI" id="CHEBI:58603"/>
        <dbReference type="ChEBI" id="CHEBI:60364"/>
        <dbReference type="ChEBI" id="CHEBI:60377"/>
        <dbReference type="ChEBI" id="CHEBI:85987"/>
        <dbReference type="EC" id="2.4.99.12"/>
    </reaction>
</comment>
<organism evidence="16 17">
    <name type="scientific">Pseudoalteromonas luteoviolacea S4060-1</name>
    <dbReference type="NCBI Taxonomy" id="1365257"/>
    <lineage>
        <taxon>Bacteria</taxon>
        <taxon>Pseudomonadati</taxon>
        <taxon>Pseudomonadota</taxon>
        <taxon>Gammaproteobacteria</taxon>
        <taxon>Alteromonadales</taxon>
        <taxon>Pseudoalteromonadaceae</taxon>
        <taxon>Pseudoalteromonas</taxon>
    </lineage>
</organism>
<accession>A0A161XYM7</accession>
<keyword evidence="13" id="KW-1003">Cell membrane</keyword>
<dbReference type="PANTHER" id="PTHR42755:SF1">
    <property type="entry name" value="3-DEOXY-D-MANNO-OCTULOSONIC ACID TRANSFERASE, MITOCHONDRIAL-RELATED"/>
    <property type="match status" value="1"/>
</dbReference>
<evidence type="ECO:0000256" key="2">
    <source>
        <dbReference type="ARBA" id="ARBA00004713"/>
    </source>
</evidence>
<dbReference type="GO" id="GO:0043842">
    <property type="term" value="F:Kdo transferase activity"/>
    <property type="evidence" value="ECO:0007669"/>
    <property type="project" value="UniProtKB-EC"/>
</dbReference>
<evidence type="ECO:0000256" key="10">
    <source>
        <dbReference type="ARBA" id="ARBA00049183"/>
    </source>
</evidence>
<dbReference type="SUPFAM" id="SSF53756">
    <property type="entry name" value="UDP-Glycosyltransferase/glycogen phosphorylase"/>
    <property type="match status" value="1"/>
</dbReference>
<keyword evidence="6" id="KW-0472">Membrane</keyword>
<evidence type="ECO:0000256" key="11">
    <source>
        <dbReference type="PIRSR" id="PIRSR639901-1"/>
    </source>
</evidence>
<dbReference type="UniPathway" id="UPA00958"/>
<evidence type="ECO:0000313" key="17">
    <source>
        <dbReference type="Proteomes" id="UP000076661"/>
    </source>
</evidence>
<evidence type="ECO:0000256" key="3">
    <source>
        <dbReference type="ARBA" id="ARBA00006380"/>
    </source>
</evidence>
<dbReference type="EMBL" id="AUXX01000074">
    <property type="protein sequence ID" value="KZN59021.1"/>
    <property type="molecule type" value="Genomic_DNA"/>
</dbReference>
<evidence type="ECO:0000259" key="15">
    <source>
        <dbReference type="Pfam" id="PF04413"/>
    </source>
</evidence>
<comment type="similarity">
    <text evidence="3">Belongs to the glycosyltransferase group 1 family. Glycosyltransferase 30 subfamily.</text>
</comment>
<dbReference type="Gene3D" id="3.40.50.11720">
    <property type="entry name" value="3-Deoxy-D-manno-octulosonic-acid transferase, N-terminal domain"/>
    <property type="match status" value="1"/>
</dbReference>
<comment type="caution">
    <text evidence="16">The sequence shown here is derived from an EMBL/GenBank/DDBJ whole genome shotgun (WGS) entry which is preliminary data.</text>
</comment>
<keyword evidence="6" id="KW-0997">Cell inner membrane</keyword>
<dbReference type="GO" id="GO:0005886">
    <property type="term" value="C:plasma membrane"/>
    <property type="evidence" value="ECO:0007669"/>
    <property type="project" value="UniProtKB-SubCell"/>
</dbReference>
<keyword evidence="13" id="KW-0448">Lipopolysaccharide biosynthesis</keyword>
<dbReference type="InterPro" id="IPR007507">
    <property type="entry name" value="Glycos_transf_N"/>
</dbReference>
<evidence type="ECO:0000256" key="1">
    <source>
        <dbReference type="ARBA" id="ARBA00004388"/>
    </source>
</evidence>
<evidence type="ECO:0000256" key="12">
    <source>
        <dbReference type="PIRSR" id="PIRSR639901-2"/>
    </source>
</evidence>
<feature type="active site" description="Proton acceptor" evidence="11">
    <location>
        <position position="61"/>
    </location>
</feature>
<keyword evidence="8" id="KW-0812">Transmembrane</keyword>
<evidence type="ECO:0000256" key="6">
    <source>
        <dbReference type="ARBA" id="ARBA00022519"/>
    </source>
</evidence>
<dbReference type="FunFam" id="3.40.50.11720:FF:000001">
    <property type="entry name" value="3-deoxy-D-manno-octulosonic acid transferase"/>
    <property type="match status" value="1"/>
</dbReference>
<evidence type="ECO:0000256" key="4">
    <source>
        <dbReference type="ARBA" id="ARBA00012621"/>
    </source>
</evidence>
<dbReference type="RefSeq" id="WP_063383249.1">
    <property type="nucleotide sequence ID" value="NZ_AUXX01000074.1"/>
</dbReference>
<dbReference type="NCBIfam" id="NF004388">
    <property type="entry name" value="PRK05749.1-4"/>
    <property type="match status" value="1"/>
</dbReference>
<evidence type="ECO:0000256" key="7">
    <source>
        <dbReference type="ARBA" id="ARBA00022679"/>
    </source>
</evidence>
<dbReference type="InterPro" id="IPR039901">
    <property type="entry name" value="Kdotransferase"/>
</dbReference>
<evidence type="ECO:0000259" key="14">
    <source>
        <dbReference type="Pfam" id="PF00534"/>
    </source>
</evidence>